<dbReference type="InterPro" id="IPR009072">
    <property type="entry name" value="Histone-fold"/>
</dbReference>
<dbReference type="OrthoDB" id="636685at2759"/>
<dbReference type="Gene3D" id="1.10.20.10">
    <property type="entry name" value="Histone, subunit A"/>
    <property type="match status" value="1"/>
</dbReference>
<evidence type="ECO:0000256" key="2">
    <source>
        <dbReference type="ARBA" id="ARBA00023242"/>
    </source>
</evidence>
<dbReference type="PANTHER" id="PTHR10252:SF54">
    <property type="entry name" value="CHROMATIN ACCESSIBILITY COMPLEX PROTEIN 1"/>
    <property type="match status" value="1"/>
</dbReference>
<feature type="compositionally biased region" description="Low complexity" evidence="3">
    <location>
        <begin position="9"/>
        <end position="22"/>
    </location>
</feature>
<feature type="region of interest" description="Disordered" evidence="3">
    <location>
        <begin position="1"/>
        <end position="43"/>
    </location>
</feature>
<dbReference type="InterPro" id="IPR050568">
    <property type="entry name" value="Transcr_DNA_Rep_Reg"/>
</dbReference>
<dbReference type="GeneID" id="37270222"/>
<sequence>MREAPPAPARAGAAAEDAAPGEAEAEAEAEAAEQTAASSSSNKGAAELRTPAFALARVGKIIKADADIDTLPKESLRAIALASEMIIATMASHSAVHAQLDKRKYVQYSDISYAVRKNDLFFLHSIIPAALPLPVAMRRREKYIQKLRDAQSGDGDAAALLEQIKQIPIWHGGEVEGEGEMEPWE</sequence>
<evidence type="ECO:0000256" key="1">
    <source>
        <dbReference type="ARBA" id="ARBA00004123"/>
    </source>
</evidence>
<accession>A0A316ZBB4</accession>
<dbReference type="GO" id="GO:0008623">
    <property type="term" value="C:CHRAC"/>
    <property type="evidence" value="ECO:0007669"/>
    <property type="project" value="TreeGrafter"/>
</dbReference>
<keyword evidence="6" id="KW-1185">Reference proteome</keyword>
<dbReference type="SUPFAM" id="SSF47113">
    <property type="entry name" value="Histone-fold"/>
    <property type="match status" value="1"/>
</dbReference>
<dbReference type="GO" id="GO:0046982">
    <property type="term" value="F:protein heterodimerization activity"/>
    <property type="evidence" value="ECO:0007669"/>
    <property type="project" value="InterPro"/>
</dbReference>
<dbReference type="InterPro" id="IPR003958">
    <property type="entry name" value="CBFA_NFYB_domain"/>
</dbReference>
<dbReference type="RefSeq" id="XP_025597772.1">
    <property type="nucleotide sequence ID" value="XM_025742678.1"/>
</dbReference>
<comment type="subcellular location">
    <subcellularLocation>
        <location evidence="1">Nucleus</location>
    </subcellularLocation>
</comment>
<protein>
    <recommendedName>
        <fullName evidence="4">Transcription factor CBF/NF-Y/archaeal histone domain-containing protein</fullName>
    </recommendedName>
</protein>
<reference evidence="5 6" key="1">
    <citation type="journal article" date="2018" name="Mol. Biol. Evol.">
        <title>Broad Genomic Sampling Reveals a Smut Pathogenic Ancestry of the Fungal Clade Ustilaginomycotina.</title>
        <authorList>
            <person name="Kijpornyongpan T."/>
            <person name="Mondo S.J."/>
            <person name="Barry K."/>
            <person name="Sandor L."/>
            <person name="Lee J."/>
            <person name="Lipzen A."/>
            <person name="Pangilinan J."/>
            <person name="LaButti K."/>
            <person name="Hainaut M."/>
            <person name="Henrissat B."/>
            <person name="Grigoriev I.V."/>
            <person name="Spatafora J.W."/>
            <person name="Aime M.C."/>
        </authorList>
    </citation>
    <scope>NUCLEOTIDE SEQUENCE [LARGE SCALE GENOMIC DNA]</scope>
    <source>
        <strain evidence="5 6">MCA 4186</strain>
    </source>
</reference>
<organism evidence="5 6">
    <name type="scientific">Tilletiopsis washingtonensis</name>
    <dbReference type="NCBI Taxonomy" id="58919"/>
    <lineage>
        <taxon>Eukaryota</taxon>
        <taxon>Fungi</taxon>
        <taxon>Dikarya</taxon>
        <taxon>Basidiomycota</taxon>
        <taxon>Ustilaginomycotina</taxon>
        <taxon>Exobasidiomycetes</taxon>
        <taxon>Entylomatales</taxon>
        <taxon>Entylomatales incertae sedis</taxon>
        <taxon>Tilletiopsis</taxon>
    </lineage>
</organism>
<keyword evidence="2" id="KW-0539">Nucleus</keyword>
<dbReference type="Pfam" id="PF00808">
    <property type="entry name" value="CBFD_NFYB_HMF"/>
    <property type="match status" value="1"/>
</dbReference>
<dbReference type="STRING" id="58919.A0A316ZBB4"/>
<evidence type="ECO:0000256" key="3">
    <source>
        <dbReference type="SAM" id="MobiDB-lite"/>
    </source>
</evidence>
<feature type="domain" description="Transcription factor CBF/NF-Y/archaeal histone" evidence="4">
    <location>
        <begin position="55"/>
        <end position="115"/>
    </location>
</feature>
<dbReference type="GO" id="GO:0006261">
    <property type="term" value="P:DNA-templated DNA replication"/>
    <property type="evidence" value="ECO:0007669"/>
    <property type="project" value="TreeGrafter"/>
</dbReference>
<evidence type="ECO:0000259" key="4">
    <source>
        <dbReference type="Pfam" id="PF00808"/>
    </source>
</evidence>
<gene>
    <name evidence="5" type="ORF">FA09DRAFT_330640</name>
</gene>
<dbReference type="PANTHER" id="PTHR10252">
    <property type="entry name" value="HISTONE-LIKE TRANSCRIPTION FACTOR CCAAT-RELATED"/>
    <property type="match status" value="1"/>
</dbReference>
<evidence type="ECO:0000313" key="6">
    <source>
        <dbReference type="Proteomes" id="UP000245946"/>
    </source>
</evidence>
<dbReference type="Proteomes" id="UP000245946">
    <property type="component" value="Unassembled WGS sequence"/>
</dbReference>
<dbReference type="EMBL" id="KZ819295">
    <property type="protein sequence ID" value="PWN97493.1"/>
    <property type="molecule type" value="Genomic_DNA"/>
</dbReference>
<name>A0A316ZBB4_9BASI</name>
<dbReference type="AlphaFoldDB" id="A0A316ZBB4"/>
<evidence type="ECO:0000313" key="5">
    <source>
        <dbReference type="EMBL" id="PWN97493.1"/>
    </source>
</evidence>
<proteinExistence type="predicted"/>